<evidence type="ECO:0000256" key="3">
    <source>
        <dbReference type="RuleBase" id="RU004439"/>
    </source>
</evidence>
<dbReference type="InterPro" id="IPR036179">
    <property type="entry name" value="Ig-like_dom_sf"/>
</dbReference>
<evidence type="ECO:0000256" key="4">
    <source>
        <dbReference type="SAM" id="Phobius"/>
    </source>
</evidence>
<evidence type="ECO:0000259" key="5">
    <source>
        <dbReference type="PROSITE" id="PS50835"/>
    </source>
</evidence>
<dbReference type="SUPFAM" id="SSF54452">
    <property type="entry name" value="MHC antigen-recognition domain"/>
    <property type="match status" value="1"/>
</dbReference>
<dbReference type="Pfam" id="PF00129">
    <property type="entry name" value="MHC_I"/>
    <property type="match status" value="1"/>
</dbReference>
<dbReference type="InterPro" id="IPR003006">
    <property type="entry name" value="Ig/MHC_CS"/>
</dbReference>
<dbReference type="InterPro" id="IPR011162">
    <property type="entry name" value="MHC_I/II-like_Ag-recog"/>
</dbReference>
<accession>A0AAV6FUH0</accession>
<dbReference type="GO" id="GO:0009897">
    <property type="term" value="C:external side of plasma membrane"/>
    <property type="evidence" value="ECO:0007669"/>
    <property type="project" value="TreeGrafter"/>
</dbReference>
<proteinExistence type="inferred from homology"/>
<dbReference type="InterPro" id="IPR001039">
    <property type="entry name" value="MHC_I_a_a1/a2"/>
</dbReference>
<dbReference type="SMART" id="SM00407">
    <property type="entry name" value="IGc1"/>
    <property type="match status" value="1"/>
</dbReference>
<keyword evidence="4" id="KW-0472">Membrane</keyword>
<dbReference type="Gene3D" id="3.30.500.10">
    <property type="entry name" value="MHC class I-like antigen recognition-like"/>
    <property type="match status" value="1"/>
</dbReference>
<comment type="similarity">
    <text evidence="3">Belongs to the MHC class I family.</text>
</comment>
<keyword evidence="1" id="KW-0325">Glycoprotein</keyword>
<keyword evidence="4" id="KW-0812">Transmembrane</keyword>
<evidence type="ECO:0000256" key="2">
    <source>
        <dbReference type="ARBA" id="ARBA00023319"/>
    </source>
</evidence>
<dbReference type="SUPFAM" id="SSF48726">
    <property type="entry name" value="Immunoglobulin"/>
    <property type="match status" value="1"/>
</dbReference>
<dbReference type="CDD" id="cd07698">
    <property type="entry name" value="IgC1_MHC_I_alpha3"/>
    <property type="match status" value="1"/>
</dbReference>
<dbReference type="InterPro" id="IPR007110">
    <property type="entry name" value="Ig-like_dom"/>
</dbReference>
<dbReference type="PANTHER" id="PTHR16675:SF237">
    <property type="entry name" value="MHC CLASS I ANTIGEN TRANSCRIPT VARIANT 1-RELATED"/>
    <property type="match status" value="1"/>
</dbReference>
<reference evidence="6" key="1">
    <citation type="submission" date="2020-10" db="EMBL/GenBank/DDBJ databases">
        <title>Chromosome-scale genome assembly of the Allis shad, Alosa alosa.</title>
        <authorList>
            <person name="Margot Z."/>
            <person name="Christophe K."/>
            <person name="Cabau C."/>
            <person name="Louis A."/>
            <person name="Berthelot C."/>
            <person name="Parey E."/>
            <person name="Roest Crollius H."/>
            <person name="Montfort J."/>
            <person name="Robinson-Rechavi M."/>
            <person name="Bucao C."/>
            <person name="Bouchez O."/>
            <person name="Gislard M."/>
            <person name="Lluch J."/>
            <person name="Milhes M."/>
            <person name="Lampietro C."/>
            <person name="Lopez Roques C."/>
            <person name="Donnadieu C."/>
            <person name="Braasch I."/>
            <person name="Desvignes T."/>
            <person name="Postlethwait J."/>
            <person name="Bobe J."/>
            <person name="Guiguen Y."/>
        </authorList>
    </citation>
    <scope>NUCLEOTIDE SEQUENCE</scope>
    <source>
        <strain evidence="6">M-15738</strain>
        <tissue evidence="6">Blood</tissue>
    </source>
</reference>
<feature type="domain" description="Ig-like" evidence="5">
    <location>
        <begin position="100"/>
        <end position="177"/>
    </location>
</feature>
<evidence type="ECO:0000313" key="6">
    <source>
        <dbReference type="EMBL" id="KAG5264897.1"/>
    </source>
</evidence>
<keyword evidence="7" id="KW-1185">Reference proteome</keyword>
<dbReference type="GO" id="GO:0005615">
    <property type="term" value="C:extracellular space"/>
    <property type="evidence" value="ECO:0007669"/>
    <property type="project" value="TreeGrafter"/>
</dbReference>
<dbReference type="InterPro" id="IPR003597">
    <property type="entry name" value="Ig_C1-set"/>
</dbReference>
<organism evidence="6 7">
    <name type="scientific">Alosa alosa</name>
    <name type="common">allis shad</name>
    <dbReference type="NCBI Taxonomy" id="278164"/>
    <lineage>
        <taxon>Eukaryota</taxon>
        <taxon>Metazoa</taxon>
        <taxon>Chordata</taxon>
        <taxon>Craniata</taxon>
        <taxon>Vertebrata</taxon>
        <taxon>Euteleostomi</taxon>
        <taxon>Actinopterygii</taxon>
        <taxon>Neopterygii</taxon>
        <taxon>Teleostei</taxon>
        <taxon>Clupei</taxon>
        <taxon>Clupeiformes</taxon>
        <taxon>Clupeoidei</taxon>
        <taxon>Clupeidae</taxon>
        <taxon>Alosa</taxon>
    </lineage>
</organism>
<dbReference type="Pfam" id="PF07654">
    <property type="entry name" value="C1-set"/>
    <property type="match status" value="1"/>
</dbReference>
<dbReference type="PRINTS" id="PR01638">
    <property type="entry name" value="MHCCLASSI"/>
</dbReference>
<dbReference type="InterPro" id="IPR011161">
    <property type="entry name" value="MHC_I-like_Ag-recog"/>
</dbReference>
<gene>
    <name evidence="6" type="ORF">AALO_G00259230</name>
</gene>
<comment type="caution">
    <text evidence="6">The sequence shown here is derived from an EMBL/GenBank/DDBJ whole genome shotgun (WGS) entry which is preliminary data.</text>
</comment>
<feature type="transmembrane region" description="Helical" evidence="4">
    <location>
        <begin position="181"/>
        <end position="203"/>
    </location>
</feature>
<sequence length="228" mass="25461">MYGCQWDDERKATDGFNQCGYDGEDFISMDLKNLRWTAPTPQSVITKRKWDNNRALLEGNKAYFTTECIEWLKKYVQYGSSTLERKVHPEVTLLQKDSGVACHATGFYPDQVMITWKRDGEEMQEDVDVGETLPNEDGTFQKRAVLAVSPEERKKGQYTCEVAHKGGTPILKTLIVEDGNIVGIIIGCVVAAAVVIGVIVAIVMMKKKGYKKAEQSDSESDHSNGART</sequence>
<protein>
    <recommendedName>
        <fullName evidence="5">Ig-like domain-containing protein</fullName>
    </recommendedName>
</protein>
<name>A0AAV6FUH0_9TELE</name>
<dbReference type="Proteomes" id="UP000823561">
    <property type="component" value="Chromosome 20"/>
</dbReference>
<dbReference type="GO" id="GO:0006955">
    <property type="term" value="P:immune response"/>
    <property type="evidence" value="ECO:0007669"/>
    <property type="project" value="TreeGrafter"/>
</dbReference>
<dbReference type="InterPro" id="IPR037055">
    <property type="entry name" value="MHC_I-like_Ag-recog_sf"/>
</dbReference>
<dbReference type="PANTHER" id="PTHR16675">
    <property type="entry name" value="MHC CLASS I-RELATED"/>
    <property type="match status" value="1"/>
</dbReference>
<dbReference type="InterPro" id="IPR050208">
    <property type="entry name" value="MHC_class-I_related"/>
</dbReference>
<dbReference type="Gene3D" id="2.60.40.10">
    <property type="entry name" value="Immunoglobulins"/>
    <property type="match status" value="1"/>
</dbReference>
<dbReference type="AlphaFoldDB" id="A0AAV6FUH0"/>
<keyword evidence="2" id="KW-0393">Immunoglobulin domain</keyword>
<keyword evidence="4" id="KW-1133">Transmembrane helix</keyword>
<dbReference type="EMBL" id="JADWDJ010000020">
    <property type="protein sequence ID" value="KAG5264897.1"/>
    <property type="molecule type" value="Genomic_DNA"/>
</dbReference>
<dbReference type="PROSITE" id="PS00290">
    <property type="entry name" value="IG_MHC"/>
    <property type="match status" value="1"/>
</dbReference>
<evidence type="ECO:0000256" key="1">
    <source>
        <dbReference type="ARBA" id="ARBA00023180"/>
    </source>
</evidence>
<dbReference type="PROSITE" id="PS50835">
    <property type="entry name" value="IG_LIKE"/>
    <property type="match status" value="1"/>
</dbReference>
<dbReference type="InterPro" id="IPR013783">
    <property type="entry name" value="Ig-like_fold"/>
</dbReference>
<evidence type="ECO:0000313" key="7">
    <source>
        <dbReference type="Proteomes" id="UP000823561"/>
    </source>
</evidence>